<evidence type="ECO:0000256" key="1">
    <source>
        <dbReference type="SAM" id="SignalP"/>
    </source>
</evidence>
<proteinExistence type="predicted"/>
<keyword evidence="3" id="KW-1185">Reference proteome</keyword>
<sequence length="226" mass="24539">MKAAWQTMLAAGVLAAAGAQAAPTVGECMELTTGIKFSKNNGDAQVNVEETFEGKKLKGTQLILDGGVLLATSYQDIRDGQVFLTGTVHYNEDGSVRSKNVYAPQSAIPAAMRPGQEVRVQFTDTQTSTHYPLAGLSDKITTSTRTDKRDFSITFLGWERLELGGRRFPDACKFELRDVGGKSKGKSGEYVWYAQGYGVIMTDKLDQDGEVQPAYRIALTNILSAP</sequence>
<dbReference type="RefSeq" id="WP_141172353.1">
    <property type="nucleotide sequence ID" value="NZ_CP041185.1"/>
</dbReference>
<name>A0A4Y6RMM0_9BURK</name>
<gene>
    <name evidence="2" type="ORF">FJQ89_26600</name>
</gene>
<dbReference type="Proteomes" id="UP000316665">
    <property type="component" value="Chromosome"/>
</dbReference>
<organism evidence="2 3">
    <name type="scientific">Janthinobacterium tructae</name>
    <dbReference type="NCBI Taxonomy" id="2590869"/>
    <lineage>
        <taxon>Bacteria</taxon>
        <taxon>Pseudomonadati</taxon>
        <taxon>Pseudomonadota</taxon>
        <taxon>Betaproteobacteria</taxon>
        <taxon>Burkholderiales</taxon>
        <taxon>Oxalobacteraceae</taxon>
        <taxon>Janthinobacterium</taxon>
    </lineage>
</organism>
<dbReference type="KEGG" id="jas:FJQ89_26600"/>
<evidence type="ECO:0000313" key="2">
    <source>
        <dbReference type="EMBL" id="QDG73600.1"/>
    </source>
</evidence>
<dbReference type="EMBL" id="CP041185">
    <property type="protein sequence ID" value="QDG73600.1"/>
    <property type="molecule type" value="Genomic_DNA"/>
</dbReference>
<evidence type="ECO:0008006" key="4">
    <source>
        <dbReference type="Google" id="ProtNLM"/>
    </source>
</evidence>
<feature type="signal peptide" evidence="1">
    <location>
        <begin position="1"/>
        <end position="21"/>
    </location>
</feature>
<dbReference type="OrthoDB" id="8706415at2"/>
<reference evidence="2 3" key="1">
    <citation type="submission" date="2019-06" db="EMBL/GenBank/DDBJ databases">
        <title>Complete genome sequence of Janthinobacterium sp. SNU WT3 isolated from diseased rainbow trout.</title>
        <authorList>
            <person name="Oh W.T."/>
            <person name="Park S.C."/>
        </authorList>
    </citation>
    <scope>NUCLEOTIDE SEQUENCE [LARGE SCALE GENOMIC DNA]</scope>
    <source>
        <strain evidence="2 3">SNU WT3</strain>
    </source>
</reference>
<feature type="chain" id="PRO_5021368186" description="DUF3108 domain-containing protein" evidence="1">
    <location>
        <begin position="22"/>
        <end position="226"/>
    </location>
</feature>
<evidence type="ECO:0000313" key="3">
    <source>
        <dbReference type="Proteomes" id="UP000316665"/>
    </source>
</evidence>
<protein>
    <recommendedName>
        <fullName evidence="4">DUF3108 domain-containing protein</fullName>
    </recommendedName>
</protein>
<dbReference type="AlphaFoldDB" id="A0A4Y6RMM0"/>
<keyword evidence="1" id="KW-0732">Signal</keyword>
<accession>A0A4Y6RMM0</accession>